<gene>
    <name evidence="2" type="ORF">Pmar_PMAR015568</name>
</gene>
<sequence>MRACIQELVDLSSWESECVVAETMVEHSYSEGRCEVYIYAGRGAGKESIRRTEELAKDVLGPLGFTVFRLSCRELLDGGWTNNCRLLIIPGGADSPWVQDLNGKGCRLIRTFVEDGGSFLGTCAGSYFGSSACVFDKGGPLEVLGPRELAFHTGPAVGPHLAAYEYDSNCGARAAELVDEGSDDSEFPRGPIFAYFNGGPSFPSSQFPRDCRSEVLYRYASSGEPAILRCPVGSGKAILSGVHFEVLPEELAELNDEDLTKHGVCESMFRTEKKLKILARQLLLDLVHNPTK</sequence>
<dbReference type="Gene3D" id="3.40.50.880">
    <property type="match status" value="1"/>
</dbReference>
<dbReference type="PANTHER" id="PTHR12835">
    <property type="entry name" value="BIOTIN PROTEIN LIGASE"/>
    <property type="match status" value="1"/>
</dbReference>
<dbReference type="InterPro" id="IPR019197">
    <property type="entry name" value="Biotin-prot_ligase_N"/>
</dbReference>
<dbReference type="CDD" id="cd03144">
    <property type="entry name" value="GATase1_ScBLP_like"/>
    <property type="match status" value="1"/>
</dbReference>
<dbReference type="InterPro" id="IPR029062">
    <property type="entry name" value="Class_I_gatase-like"/>
</dbReference>
<evidence type="ECO:0000313" key="3">
    <source>
        <dbReference type="Proteomes" id="UP000007800"/>
    </source>
</evidence>
<dbReference type="AlphaFoldDB" id="C5KUH4"/>
<evidence type="ECO:0000313" key="2">
    <source>
        <dbReference type="EMBL" id="EER11861.1"/>
    </source>
</evidence>
<protein>
    <submittedName>
        <fullName evidence="2">Biotin--protein ligase, putative</fullName>
    </submittedName>
</protein>
<dbReference type="PANTHER" id="PTHR12835:SF5">
    <property type="entry name" value="BIOTIN--PROTEIN LIGASE"/>
    <property type="match status" value="1"/>
</dbReference>
<keyword evidence="2" id="KW-0436">Ligase</keyword>
<feature type="domain" description="Biotin-protein ligase N-terminal" evidence="1">
    <location>
        <begin position="35"/>
        <end position="284"/>
    </location>
</feature>
<evidence type="ECO:0000259" key="1">
    <source>
        <dbReference type="Pfam" id="PF09825"/>
    </source>
</evidence>
<dbReference type="Proteomes" id="UP000007800">
    <property type="component" value="Unassembled WGS sequence"/>
</dbReference>
<proteinExistence type="predicted"/>
<dbReference type="RefSeq" id="XP_002780066.1">
    <property type="nucleotide sequence ID" value="XM_002780020.1"/>
</dbReference>
<dbReference type="EMBL" id="GG676258">
    <property type="protein sequence ID" value="EER11861.1"/>
    <property type="molecule type" value="Genomic_DNA"/>
</dbReference>
<dbReference type="OrthoDB" id="425442at2759"/>
<dbReference type="GO" id="GO:0004077">
    <property type="term" value="F:biotin--[biotin carboxyl-carrier protein] ligase activity"/>
    <property type="evidence" value="ECO:0007669"/>
    <property type="project" value="TreeGrafter"/>
</dbReference>
<dbReference type="PIRSF" id="PIRSF016642">
    <property type="entry name" value="UCP016642"/>
    <property type="match status" value="1"/>
</dbReference>
<dbReference type="InParanoid" id="C5KUH4"/>
<name>C5KUH4_PERM5</name>
<dbReference type="InterPro" id="IPR015834">
    <property type="entry name" value="UCP016642"/>
</dbReference>
<keyword evidence="3" id="KW-1185">Reference proteome</keyword>
<reference evidence="2 3" key="1">
    <citation type="submission" date="2008-07" db="EMBL/GenBank/DDBJ databases">
        <authorList>
            <person name="El-Sayed N."/>
            <person name="Caler E."/>
            <person name="Inman J."/>
            <person name="Amedeo P."/>
            <person name="Hass B."/>
            <person name="Wortman J."/>
        </authorList>
    </citation>
    <scope>NUCLEOTIDE SEQUENCE [LARGE SCALE GENOMIC DNA]</scope>
    <source>
        <strain evidence="3">ATCC 50983 / TXsc</strain>
    </source>
</reference>
<organism evidence="3">
    <name type="scientific">Perkinsus marinus (strain ATCC 50983 / TXsc)</name>
    <dbReference type="NCBI Taxonomy" id="423536"/>
    <lineage>
        <taxon>Eukaryota</taxon>
        <taxon>Sar</taxon>
        <taxon>Alveolata</taxon>
        <taxon>Perkinsozoa</taxon>
        <taxon>Perkinsea</taxon>
        <taxon>Perkinsida</taxon>
        <taxon>Perkinsidae</taxon>
        <taxon>Perkinsus</taxon>
    </lineage>
</organism>
<accession>C5KUH4</accession>
<dbReference type="Pfam" id="PF09825">
    <property type="entry name" value="BPL_N"/>
    <property type="match status" value="1"/>
</dbReference>
<dbReference type="GeneID" id="9060539"/>
<dbReference type="GO" id="GO:0005737">
    <property type="term" value="C:cytoplasm"/>
    <property type="evidence" value="ECO:0007669"/>
    <property type="project" value="TreeGrafter"/>
</dbReference>
<dbReference type="SUPFAM" id="SSF52317">
    <property type="entry name" value="Class I glutamine amidotransferase-like"/>
    <property type="match status" value="1"/>
</dbReference>